<dbReference type="InterPro" id="IPR042197">
    <property type="entry name" value="Apaf_helical"/>
</dbReference>
<dbReference type="InterPro" id="IPR038005">
    <property type="entry name" value="RX-like_CC"/>
</dbReference>
<dbReference type="Proteomes" id="UP000030645">
    <property type="component" value="Unassembled WGS sequence"/>
</dbReference>
<dbReference type="GO" id="GO:0006952">
    <property type="term" value="P:defense response"/>
    <property type="evidence" value="ECO:0007669"/>
    <property type="project" value="UniProtKB-KW"/>
</dbReference>
<evidence type="ECO:0000259" key="8">
    <source>
        <dbReference type="Pfam" id="PF23598"/>
    </source>
</evidence>
<keyword evidence="2" id="KW-0547">Nucleotide-binding</keyword>
<dbReference type="Pfam" id="PF18052">
    <property type="entry name" value="Rx_N"/>
    <property type="match status" value="1"/>
</dbReference>
<evidence type="ECO:0000259" key="6">
    <source>
        <dbReference type="Pfam" id="PF18052"/>
    </source>
</evidence>
<dbReference type="CDD" id="cd14798">
    <property type="entry name" value="RX-CC_like"/>
    <property type="match status" value="1"/>
</dbReference>
<dbReference type="Pfam" id="PF23598">
    <property type="entry name" value="LRR_14"/>
    <property type="match status" value="1"/>
</dbReference>
<dbReference type="Gene3D" id="1.20.5.4130">
    <property type="match status" value="1"/>
</dbReference>
<evidence type="ECO:0000256" key="2">
    <source>
        <dbReference type="ARBA" id="ARBA00022741"/>
    </source>
</evidence>
<dbReference type="Pfam" id="PF23559">
    <property type="entry name" value="WHD_DRP"/>
    <property type="match status" value="1"/>
</dbReference>
<evidence type="ECO:0000259" key="5">
    <source>
        <dbReference type="Pfam" id="PF00931"/>
    </source>
</evidence>
<dbReference type="InterPro" id="IPR002182">
    <property type="entry name" value="NB-ARC"/>
</dbReference>
<dbReference type="AlphaFoldDB" id="W9QTB3"/>
<evidence type="ECO:0000313" key="10">
    <source>
        <dbReference type="Proteomes" id="UP000030645"/>
    </source>
</evidence>
<dbReference type="InterPro" id="IPR041118">
    <property type="entry name" value="Rx_N"/>
</dbReference>
<dbReference type="GO" id="GO:0043531">
    <property type="term" value="F:ADP binding"/>
    <property type="evidence" value="ECO:0007669"/>
    <property type="project" value="InterPro"/>
</dbReference>
<proteinExistence type="predicted"/>
<keyword evidence="1" id="KW-0677">Repeat</keyword>
<dbReference type="Gene3D" id="1.10.8.430">
    <property type="entry name" value="Helical domain of apoptotic protease-activating factors"/>
    <property type="match status" value="1"/>
</dbReference>
<gene>
    <name evidence="9" type="ORF">L484_022385</name>
</gene>
<evidence type="ECO:0000313" key="9">
    <source>
        <dbReference type="EMBL" id="EXB53730.1"/>
    </source>
</evidence>
<dbReference type="FunFam" id="3.40.50.300:FF:001091">
    <property type="entry name" value="Probable disease resistance protein At1g61300"/>
    <property type="match status" value="1"/>
</dbReference>
<protein>
    <submittedName>
        <fullName evidence="9">Disease resistance protein RPM1</fullName>
    </submittedName>
</protein>
<dbReference type="PRINTS" id="PR00364">
    <property type="entry name" value="DISEASERSIST"/>
</dbReference>
<dbReference type="Gene3D" id="3.80.10.10">
    <property type="entry name" value="Ribonuclease Inhibitor"/>
    <property type="match status" value="1"/>
</dbReference>
<evidence type="ECO:0000256" key="3">
    <source>
        <dbReference type="ARBA" id="ARBA00022821"/>
    </source>
</evidence>
<reference evidence="10" key="1">
    <citation type="submission" date="2013-01" db="EMBL/GenBank/DDBJ databases">
        <title>Draft Genome Sequence of a Mulberry Tree, Morus notabilis C.K. Schneid.</title>
        <authorList>
            <person name="He N."/>
            <person name="Zhao S."/>
        </authorList>
    </citation>
    <scope>NUCLEOTIDE SEQUENCE</scope>
</reference>
<keyword evidence="3" id="KW-0611">Plant defense</keyword>
<dbReference type="Pfam" id="PF00931">
    <property type="entry name" value="NB-ARC"/>
    <property type="match status" value="1"/>
</dbReference>
<dbReference type="SUPFAM" id="SSF52058">
    <property type="entry name" value="L domain-like"/>
    <property type="match status" value="1"/>
</dbReference>
<dbReference type="Gene3D" id="3.40.50.300">
    <property type="entry name" value="P-loop containing nucleotide triphosphate hydrolases"/>
    <property type="match status" value="1"/>
</dbReference>
<name>W9QTB3_9ROSA</name>
<evidence type="ECO:0000256" key="1">
    <source>
        <dbReference type="ARBA" id="ARBA00022737"/>
    </source>
</evidence>
<accession>W9QTB3</accession>
<feature type="domain" description="Disease resistance N-terminal" evidence="6">
    <location>
        <begin position="5"/>
        <end position="95"/>
    </location>
</feature>
<feature type="domain" description="NB-ARC" evidence="5">
    <location>
        <begin position="179"/>
        <end position="347"/>
    </location>
</feature>
<feature type="domain" description="Disease resistance protein winged helix" evidence="7">
    <location>
        <begin position="393"/>
        <end position="458"/>
    </location>
</feature>
<dbReference type="SUPFAM" id="SSF52540">
    <property type="entry name" value="P-loop containing nucleoside triphosphate hydrolases"/>
    <property type="match status" value="1"/>
</dbReference>
<dbReference type="InterPro" id="IPR055414">
    <property type="entry name" value="LRR_R13L4/SHOC2-like"/>
</dbReference>
<dbReference type="EMBL" id="KE344110">
    <property type="protein sequence ID" value="EXB53730.1"/>
    <property type="molecule type" value="Genomic_DNA"/>
</dbReference>
<sequence>MAETFLSPIIEKLLQLLTEEAKSLKGVGREVESLKDELEIIQPFLRDAEAKSEKGEVNDAAKVWLKQIRKQADRIEDVVDEYLYHVEQHRHQRGFIGSLRKAGHYIKALKPVYDIASEIKDIKESLREIKDRGVGYGLRPLEHGSSSRSIDVERRDPRLGSLFMEEDEIVGIDGASKELIRRWTEGPSMRSVTSLVGQGGIGKTTLARKVYNDAAVKAHFDCCAWITVSQSYDMKKLLRITLRQVGGAGERIEEDCAEEELISLLRHHLQKQRYAIVFDDVWKKDFWEVMKHALPNNDKGSRIIITTRNVVVANLCNESCFDLVQELQTWSPEMAWQLFCKKAFCNDKSVGSCPQELEQLSREIISKCLGLPLVISTIGGLLSTKERVYSEWNHRITDRVLYKLWIAEGFVRKGKNKTLEEVAEEYLDELIQRSLVLFEVKNGVDRLCKVHDLMHDIILTRAGELCFCQTLSESKSSLSERIRRLSIHHTTETVSEMVRDYRIRSVFLFDIHKCSKSFLSYLFENFKLLKILDLQDAPLDNLPEEIGNLFHLRYLYLQGTKVKVLPKSIGKLRNLQTLDITDTLVRELPLEVNKLRNLRHLIALSINKDIGFSLDTYYGVGIREGIGRLEELQTLSRVEAYPDRVGFMKELQKLKNLKYLGILKVTAEMGKALGVSIEKMNHLEEFSLTSINEDEVLDLNNISSPPPFLHWLQLTCRLQHLPSWISKLHNLKGLELNFSRLTDEPLRCLKVLPNLAFLDMFEAYEGEELHFEEGGFQKLKELKLYNLEGLKVVKIDRGALPLLEKLVFVSFPLMKEMPPGIQHLTNLKYLKIRGMPREFVVRLQPDEGADYWKVQHVPHVDSSL</sequence>
<evidence type="ECO:0000259" key="7">
    <source>
        <dbReference type="Pfam" id="PF23559"/>
    </source>
</evidence>
<dbReference type="GO" id="GO:0005524">
    <property type="term" value="F:ATP binding"/>
    <property type="evidence" value="ECO:0007669"/>
    <property type="project" value="UniProtKB-KW"/>
</dbReference>
<dbReference type="eggNOG" id="KOG4658">
    <property type="taxonomic scope" value="Eukaryota"/>
</dbReference>
<dbReference type="InterPro" id="IPR058922">
    <property type="entry name" value="WHD_DRP"/>
</dbReference>
<dbReference type="PANTHER" id="PTHR36766">
    <property type="entry name" value="PLANT BROAD-SPECTRUM MILDEW RESISTANCE PROTEIN RPW8"/>
    <property type="match status" value="1"/>
</dbReference>
<dbReference type="PANTHER" id="PTHR36766:SF63">
    <property type="entry name" value="NB-ARC DOMAIN-CONTAINING PROTEIN"/>
    <property type="match status" value="1"/>
</dbReference>
<feature type="domain" description="Disease resistance R13L4/SHOC-2-like LRR" evidence="8">
    <location>
        <begin position="503"/>
        <end position="833"/>
    </location>
</feature>
<dbReference type="InterPro" id="IPR032675">
    <property type="entry name" value="LRR_dom_sf"/>
</dbReference>
<dbReference type="InterPro" id="IPR027417">
    <property type="entry name" value="P-loop_NTPase"/>
</dbReference>
<keyword evidence="10" id="KW-1185">Reference proteome</keyword>
<evidence type="ECO:0000256" key="4">
    <source>
        <dbReference type="ARBA" id="ARBA00022840"/>
    </source>
</evidence>
<dbReference type="GO" id="GO:0051707">
    <property type="term" value="P:response to other organism"/>
    <property type="evidence" value="ECO:0007669"/>
    <property type="project" value="UniProtKB-ARBA"/>
</dbReference>
<keyword evidence="4" id="KW-0067">ATP-binding</keyword>
<organism evidence="9 10">
    <name type="scientific">Morus notabilis</name>
    <dbReference type="NCBI Taxonomy" id="981085"/>
    <lineage>
        <taxon>Eukaryota</taxon>
        <taxon>Viridiplantae</taxon>
        <taxon>Streptophyta</taxon>
        <taxon>Embryophyta</taxon>
        <taxon>Tracheophyta</taxon>
        <taxon>Spermatophyta</taxon>
        <taxon>Magnoliopsida</taxon>
        <taxon>eudicotyledons</taxon>
        <taxon>Gunneridae</taxon>
        <taxon>Pentapetalae</taxon>
        <taxon>rosids</taxon>
        <taxon>fabids</taxon>
        <taxon>Rosales</taxon>
        <taxon>Moraceae</taxon>
        <taxon>Moreae</taxon>
        <taxon>Morus</taxon>
    </lineage>
</organism>